<feature type="chain" id="PRO_5007050621" description="RecQ-mediated genome instability protein 1" evidence="8">
    <location>
        <begin position="19"/>
        <end position="673"/>
    </location>
</feature>
<evidence type="ECO:0000259" key="9">
    <source>
        <dbReference type="Pfam" id="PF08585"/>
    </source>
</evidence>
<keyword evidence="4" id="KW-0235">DNA replication</keyword>
<dbReference type="Gene3D" id="1.10.8.1020">
    <property type="entry name" value="RecQ-mediated genome instability protein 1, N-terminal domain"/>
    <property type="match status" value="1"/>
</dbReference>
<feature type="region of interest" description="Disordered" evidence="7">
    <location>
        <begin position="427"/>
        <end position="466"/>
    </location>
</feature>
<dbReference type="AlphaFoldDB" id="A0A0X3NJV1"/>
<comment type="subcellular location">
    <subcellularLocation>
        <location evidence="1">Nucleus</location>
    </subcellularLocation>
</comment>
<feature type="region of interest" description="Disordered" evidence="7">
    <location>
        <begin position="136"/>
        <end position="167"/>
    </location>
</feature>
<dbReference type="GO" id="GO:0031422">
    <property type="term" value="C:RecQ family helicase-topoisomerase III complex"/>
    <property type="evidence" value="ECO:0007669"/>
    <property type="project" value="TreeGrafter"/>
</dbReference>
<protein>
    <recommendedName>
        <fullName evidence="3">RecQ-mediated genome instability protein 1</fullName>
    </recommendedName>
</protein>
<evidence type="ECO:0000313" key="12">
    <source>
        <dbReference type="EMBL" id="JAP39988.1"/>
    </source>
</evidence>
<gene>
    <name evidence="12" type="ORF">TR151704</name>
</gene>
<evidence type="ECO:0000256" key="5">
    <source>
        <dbReference type="ARBA" id="ARBA00023242"/>
    </source>
</evidence>
<evidence type="ECO:0000256" key="4">
    <source>
        <dbReference type="ARBA" id="ARBA00022705"/>
    </source>
</evidence>
<feature type="compositionally biased region" description="Pro residues" evidence="7">
    <location>
        <begin position="307"/>
        <end position="322"/>
    </location>
</feature>
<organism evidence="12">
    <name type="scientific">Schistocephalus solidus</name>
    <name type="common">Tapeworm</name>
    <dbReference type="NCBI Taxonomy" id="70667"/>
    <lineage>
        <taxon>Eukaryota</taxon>
        <taxon>Metazoa</taxon>
        <taxon>Spiralia</taxon>
        <taxon>Lophotrochozoa</taxon>
        <taxon>Platyhelminthes</taxon>
        <taxon>Cestoda</taxon>
        <taxon>Eucestoda</taxon>
        <taxon>Diphyllobothriidea</taxon>
        <taxon>Diphyllobothriidae</taxon>
        <taxon>Schistocephalus</taxon>
    </lineage>
</organism>
<evidence type="ECO:0000259" key="11">
    <source>
        <dbReference type="Pfam" id="PF21000"/>
    </source>
</evidence>
<dbReference type="GO" id="GO:0000166">
    <property type="term" value="F:nucleotide binding"/>
    <property type="evidence" value="ECO:0007669"/>
    <property type="project" value="InterPro"/>
</dbReference>
<dbReference type="InterPro" id="IPR044881">
    <property type="entry name" value="RMI1_N_N_sf"/>
</dbReference>
<evidence type="ECO:0000256" key="7">
    <source>
        <dbReference type="SAM" id="MobiDB-lite"/>
    </source>
</evidence>
<dbReference type="Pfam" id="PF16099">
    <property type="entry name" value="RMI1_C"/>
    <property type="match status" value="1"/>
</dbReference>
<feature type="domain" description="RecQ-mediated genome instability protein 1 C-terminal OB-fold" evidence="10">
    <location>
        <begin position="539"/>
        <end position="668"/>
    </location>
</feature>
<proteinExistence type="inferred from homology"/>
<feature type="domain" description="RecQ mediated genome instability protein 1 OB-fold" evidence="9">
    <location>
        <begin position="97"/>
        <end position="255"/>
    </location>
</feature>
<comment type="similarity">
    <text evidence="2">Belongs to the RMI1 family.</text>
</comment>
<dbReference type="InterPro" id="IPR013894">
    <property type="entry name" value="RMI1_OB"/>
</dbReference>
<accession>A0A0X3NJV1</accession>
<dbReference type="GO" id="GO:0000724">
    <property type="term" value="P:double-strand break repair via homologous recombination"/>
    <property type="evidence" value="ECO:0007669"/>
    <property type="project" value="TreeGrafter"/>
</dbReference>
<keyword evidence="5" id="KW-0539">Nucleus</keyword>
<dbReference type="PANTHER" id="PTHR14790">
    <property type="entry name" value="RECQ-MEDIATED GENOME INSTABILITY PROTEIN 1 RMI1"/>
    <property type="match status" value="1"/>
</dbReference>
<feature type="region of interest" description="Disordered" evidence="7">
    <location>
        <begin position="276"/>
        <end position="333"/>
    </location>
</feature>
<sequence length="673" mass="73158">GKDRLTVLTSLVVWYASGMPTPPVDSVKAWLNAQAVVVPEEWVEACIEWLKEEHGASMCASQPASWWCEAVFEQWLHTDLYQLLCPILPSASDVQANESAFTLEGELCLQVSGFINIGESYYGQLRRLDGDLSTDLPDLERHNPDFDDDHASQYPASQMSATGRRGPNAVSTLAQTMAVLLTDGVTTIKAIELGMPRRPVGNIELTTKFAPGRKVRLRGPLNIRKGVLILPCGSFSSHNAPESHFYILGGEVEELPSDPLVTATNLLRSQLMQKLGLPQDQGPPAWFPGRRRATAGPASLNPASTNVPPPANPPPPPQPEIPAAPTAVPSQADFDDDDALFATVMKELETGLHQQCSAIARDQPSTAANANPEERDLEDEVDADVLESALQDIDFSPCYVDSATTSSVPPELPPEYAAPAGTAFVGCQPAVGSTDQNPVPPKVRRAEPPSVAAKRPSNTSTTGDEGSILSFLTRRSDTRTTAVAVSSCATTTTADALSASRAVGNLFHPFGYLQDIYHEVCGKKQVVVTAEGVTSKPRKRLRGVYTVRALLMGLQSRLTHNNGERWSLNVRISDGSASLDAEVEDELLRRLIGVSAVEAKAMHQLGRQGDEAQKSRLQSIFSTFQDRLFHLNGLFDILIPDDMDSTPPRLINYRDMDATWLRDMQNRVSDNHT</sequence>
<feature type="non-terminal residue" evidence="12">
    <location>
        <position position="1"/>
    </location>
</feature>
<comment type="function">
    <text evidence="6">Essential component of the RMI complex, a complex that plays an important role in the processing of homologous recombination intermediates to limit DNA crossover formation in cells. Promotes TOP3A binding to double Holliday junctions (DHJ) and hence stimulates TOP3A-mediated dissolution. Required for BLM phosphorylation during mitosis. Within the BLM complex, required for BLM and TOP3A stability.</text>
</comment>
<dbReference type="Pfam" id="PF21000">
    <property type="entry name" value="RMI1_N_N"/>
    <property type="match status" value="1"/>
</dbReference>
<evidence type="ECO:0000259" key="10">
    <source>
        <dbReference type="Pfam" id="PF16099"/>
    </source>
</evidence>
<dbReference type="SMART" id="SM01161">
    <property type="entry name" value="DUF1767"/>
    <property type="match status" value="1"/>
</dbReference>
<name>A0A0X3NJV1_SCHSO</name>
<dbReference type="Gene3D" id="2.40.50.510">
    <property type="match status" value="1"/>
</dbReference>
<feature type="signal peptide" evidence="8">
    <location>
        <begin position="1"/>
        <end position="18"/>
    </location>
</feature>
<evidence type="ECO:0000256" key="3">
    <source>
        <dbReference type="ARBA" id="ARBA00018987"/>
    </source>
</evidence>
<evidence type="ECO:0000256" key="2">
    <source>
        <dbReference type="ARBA" id="ARBA00006395"/>
    </source>
</evidence>
<feature type="domain" description="RMI1 N-terminal" evidence="11">
    <location>
        <begin position="35"/>
        <end position="80"/>
    </location>
</feature>
<evidence type="ECO:0000256" key="1">
    <source>
        <dbReference type="ARBA" id="ARBA00004123"/>
    </source>
</evidence>
<dbReference type="GO" id="GO:0000712">
    <property type="term" value="P:resolution of meiotic recombination intermediates"/>
    <property type="evidence" value="ECO:0007669"/>
    <property type="project" value="TreeGrafter"/>
</dbReference>
<dbReference type="GO" id="GO:0016604">
    <property type="term" value="C:nuclear body"/>
    <property type="evidence" value="ECO:0007669"/>
    <property type="project" value="TreeGrafter"/>
</dbReference>
<dbReference type="GO" id="GO:0006260">
    <property type="term" value="P:DNA replication"/>
    <property type="evidence" value="ECO:0007669"/>
    <property type="project" value="UniProtKB-KW"/>
</dbReference>
<reference evidence="12" key="1">
    <citation type="submission" date="2016-01" db="EMBL/GenBank/DDBJ databases">
        <title>Reference transcriptome for the parasite Schistocephalus solidus: insights into the molecular evolution of parasitism.</title>
        <authorList>
            <person name="Hebert F.O."/>
            <person name="Grambauer S."/>
            <person name="Barber I."/>
            <person name="Landry C.R."/>
            <person name="Aubin-Horth N."/>
        </authorList>
    </citation>
    <scope>NUCLEOTIDE SEQUENCE</scope>
</reference>
<dbReference type="Pfam" id="PF08585">
    <property type="entry name" value="RMI1_N_C"/>
    <property type="match status" value="1"/>
</dbReference>
<evidence type="ECO:0000256" key="6">
    <source>
        <dbReference type="ARBA" id="ARBA00024977"/>
    </source>
</evidence>
<dbReference type="EMBL" id="GEEE01023237">
    <property type="protein sequence ID" value="JAP39988.1"/>
    <property type="molecule type" value="Transcribed_RNA"/>
</dbReference>
<dbReference type="Gene3D" id="2.40.50.770">
    <property type="entry name" value="RecQ-mediated genome instability protein Rmi1, C-terminal domain"/>
    <property type="match status" value="1"/>
</dbReference>
<dbReference type="InterPro" id="IPR042470">
    <property type="entry name" value="RMI1_N_C_sf"/>
</dbReference>
<feature type="compositionally biased region" description="Basic and acidic residues" evidence="7">
    <location>
        <begin position="138"/>
        <end position="151"/>
    </location>
</feature>
<evidence type="ECO:0000256" key="8">
    <source>
        <dbReference type="SAM" id="SignalP"/>
    </source>
</evidence>
<keyword evidence="8" id="KW-0732">Signal</keyword>
<dbReference type="InterPro" id="IPR049363">
    <property type="entry name" value="RMI1_N"/>
</dbReference>
<dbReference type="InterPro" id="IPR032199">
    <property type="entry name" value="RMI1_C"/>
</dbReference>
<dbReference type="PANTHER" id="PTHR14790:SF15">
    <property type="entry name" value="RECQ-MEDIATED GENOME INSTABILITY PROTEIN 1"/>
    <property type="match status" value="1"/>
</dbReference>